<feature type="region of interest" description="Disordered" evidence="1">
    <location>
        <begin position="414"/>
        <end position="447"/>
    </location>
</feature>
<dbReference type="AlphaFoldDB" id="A0A5N1J1K3"/>
<name>A0A5N1J1K3_9BACT</name>
<dbReference type="EMBL" id="VTWT01000004">
    <property type="protein sequence ID" value="KAA9338959.1"/>
    <property type="molecule type" value="Genomic_DNA"/>
</dbReference>
<organism evidence="2 3">
    <name type="scientific">Adhaeribacter soli</name>
    <dbReference type="NCBI Taxonomy" id="2607655"/>
    <lineage>
        <taxon>Bacteria</taxon>
        <taxon>Pseudomonadati</taxon>
        <taxon>Bacteroidota</taxon>
        <taxon>Cytophagia</taxon>
        <taxon>Cytophagales</taxon>
        <taxon>Hymenobacteraceae</taxon>
        <taxon>Adhaeribacter</taxon>
    </lineage>
</organism>
<gene>
    <name evidence="2" type="ORF">F0P94_09215</name>
</gene>
<comment type="caution">
    <text evidence="2">The sequence shown here is derived from an EMBL/GenBank/DDBJ whole genome shotgun (WGS) entry which is preliminary data.</text>
</comment>
<evidence type="ECO:0000313" key="3">
    <source>
        <dbReference type="Proteomes" id="UP000326570"/>
    </source>
</evidence>
<sequence>MDSNEFEINWSKPHILKINNDIICSDEISDQKGLRKKIEPWFSTIFQSEHFSLLIGSGLTTSVSYLAGNASQGMGRLNLEGEYSTNIKLHSEKSASAMERGEANLEDDFRVAFDLQRGLEILGDTLSGNLKAELDIRLNEFIKQILLTERAFIEKNEAEDSNAFIAFNYLKSFLLSFASRAASRERLNIFTTNYDRFIEFGCDEVGVILLDRFKGKLQPIFRNTRLELDYHYNPPGIRGEPRYVEGVAKITKLHGSIDWKFCKKGKIIRSLLPFGAPDSHPDIPNNATEHSVIYPNSAKDIETAYYPYSELFRDFSTAICRPNSAIVTFGYGFGDSHINRVIADMFTMPSTHLVIIAYSDPGDRIQKFLQDKNKAQYTLLLGPHFGDLKSLVDNYLPKSAIDKLTIKMNELVNKRDGSNSEKEVVPSEEELKENVKKALENGQPGSN</sequence>
<evidence type="ECO:0000313" key="2">
    <source>
        <dbReference type="EMBL" id="KAA9338959.1"/>
    </source>
</evidence>
<dbReference type="RefSeq" id="WP_150903593.1">
    <property type="nucleotide sequence ID" value="NZ_VTWT01000004.1"/>
</dbReference>
<accession>A0A5N1J1K3</accession>
<dbReference type="Proteomes" id="UP000326570">
    <property type="component" value="Unassembled WGS sequence"/>
</dbReference>
<keyword evidence="3" id="KW-1185">Reference proteome</keyword>
<evidence type="ECO:0000256" key="1">
    <source>
        <dbReference type="SAM" id="MobiDB-lite"/>
    </source>
</evidence>
<dbReference type="Pfam" id="PF13289">
    <property type="entry name" value="SIR2_2"/>
    <property type="match status" value="1"/>
</dbReference>
<protein>
    <submittedName>
        <fullName evidence="2">Fibronectin-binding protein (FBP)</fullName>
    </submittedName>
</protein>
<proteinExistence type="predicted"/>
<feature type="compositionally biased region" description="Basic and acidic residues" evidence="1">
    <location>
        <begin position="414"/>
        <end position="425"/>
    </location>
</feature>
<reference evidence="2 3" key="1">
    <citation type="submission" date="2019-09" db="EMBL/GenBank/DDBJ databases">
        <title>Genome sequence of Adhaeribacter sp. M2.</title>
        <authorList>
            <person name="Srinivasan S."/>
        </authorList>
    </citation>
    <scope>NUCLEOTIDE SEQUENCE [LARGE SCALE GENOMIC DNA]</scope>
    <source>
        <strain evidence="2 3">M2</strain>
    </source>
</reference>